<dbReference type="AlphaFoldDB" id="A0A915DSG6"/>
<feature type="chain" id="PRO_5037111531" evidence="1">
    <location>
        <begin position="32"/>
        <end position="78"/>
    </location>
</feature>
<evidence type="ECO:0000313" key="3">
    <source>
        <dbReference type="WBParaSite" id="jg224"/>
    </source>
</evidence>
<keyword evidence="1" id="KW-0732">Signal</keyword>
<evidence type="ECO:0000256" key="1">
    <source>
        <dbReference type="SAM" id="SignalP"/>
    </source>
</evidence>
<evidence type="ECO:0000313" key="2">
    <source>
        <dbReference type="Proteomes" id="UP000887574"/>
    </source>
</evidence>
<accession>A0A915DSG6</accession>
<feature type="signal peptide" evidence="1">
    <location>
        <begin position="1"/>
        <end position="31"/>
    </location>
</feature>
<dbReference type="WBParaSite" id="jg224">
    <property type="protein sequence ID" value="jg224"/>
    <property type="gene ID" value="jg224"/>
</dbReference>
<dbReference type="Proteomes" id="UP000887574">
    <property type="component" value="Unplaced"/>
</dbReference>
<name>A0A915DSG6_9BILA</name>
<keyword evidence="2" id="KW-1185">Reference proteome</keyword>
<sequence>MLPFFPSLWPVQFLLATLFASFGVELRQGLAQVLFLHCYHLCGPVKISASTKSAVELFGYLLSISKKAADFYCSLIQL</sequence>
<organism evidence="2 3">
    <name type="scientific">Ditylenchus dipsaci</name>
    <dbReference type="NCBI Taxonomy" id="166011"/>
    <lineage>
        <taxon>Eukaryota</taxon>
        <taxon>Metazoa</taxon>
        <taxon>Ecdysozoa</taxon>
        <taxon>Nematoda</taxon>
        <taxon>Chromadorea</taxon>
        <taxon>Rhabditida</taxon>
        <taxon>Tylenchina</taxon>
        <taxon>Tylenchomorpha</taxon>
        <taxon>Sphaerularioidea</taxon>
        <taxon>Anguinidae</taxon>
        <taxon>Anguininae</taxon>
        <taxon>Ditylenchus</taxon>
    </lineage>
</organism>
<proteinExistence type="predicted"/>
<protein>
    <submittedName>
        <fullName evidence="3">Secreted protein</fullName>
    </submittedName>
</protein>
<reference evidence="3" key="1">
    <citation type="submission" date="2022-11" db="UniProtKB">
        <authorList>
            <consortium name="WormBaseParasite"/>
        </authorList>
    </citation>
    <scope>IDENTIFICATION</scope>
</reference>